<dbReference type="Proteomes" id="UP000319769">
    <property type="component" value="Unassembled WGS sequence"/>
</dbReference>
<keyword evidence="2" id="KW-1133">Transmembrane helix</keyword>
<dbReference type="AlphaFoldDB" id="A0A5N0VKD4"/>
<evidence type="ECO:0000313" key="4">
    <source>
        <dbReference type="EMBL" id="KAA9166655.1"/>
    </source>
</evidence>
<keyword evidence="3" id="KW-0732">Signal</keyword>
<proteinExistence type="predicted"/>
<dbReference type="OrthoDB" id="3555996at2"/>
<evidence type="ECO:0000256" key="2">
    <source>
        <dbReference type="SAM" id="Phobius"/>
    </source>
</evidence>
<organism evidence="4 5">
    <name type="scientific">Amycolatopsis acidicola</name>
    <dbReference type="NCBI Taxonomy" id="2596893"/>
    <lineage>
        <taxon>Bacteria</taxon>
        <taxon>Bacillati</taxon>
        <taxon>Actinomycetota</taxon>
        <taxon>Actinomycetes</taxon>
        <taxon>Pseudonocardiales</taxon>
        <taxon>Pseudonocardiaceae</taxon>
        <taxon>Amycolatopsis</taxon>
    </lineage>
</organism>
<name>A0A5N0VKD4_9PSEU</name>
<keyword evidence="2" id="KW-0812">Transmembrane</keyword>
<comment type="caution">
    <text evidence="4">The sequence shown here is derived from an EMBL/GenBank/DDBJ whole genome shotgun (WGS) entry which is preliminary data.</text>
</comment>
<feature type="transmembrane region" description="Helical" evidence="2">
    <location>
        <begin position="265"/>
        <end position="286"/>
    </location>
</feature>
<evidence type="ECO:0000256" key="3">
    <source>
        <dbReference type="SAM" id="SignalP"/>
    </source>
</evidence>
<feature type="compositionally biased region" description="Low complexity" evidence="1">
    <location>
        <begin position="181"/>
        <end position="193"/>
    </location>
</feature>
<dbReference type="RefSeq" id="WP_144745283.1">
    <property type="nucleotide sequence ID" value="NZ_VMNW02000001.1"/>
</dbReference>
<evidence type="ECO:0000313" key="5">
    <source>
        <dbReference type="Proteomes" id="UP000319769"/>
    </source>
</evidence>
<keyword evidence="5" id="KW-1185">Reference proteome</keyword>
<gene>
    <name evidence="4" type="ORF">FPZ12_000040</name>
</gene>
<reference evidence="4" key="1">
    <citation type="submission" date="2019-09" db="EMBL/GenBank/DDBJ databases">
        <authorList>
            <person name="Teo W.F.A."/>
            <person name="Duangmal K."/>
        </authorList>
    </citation>
    <scope>NUCLEOTIDE SEQUENCE [LARGE SCALE GENOMIC DNA]</scope>
    <source>
        <strain evidence="4">K81G1</strain>
    </source>
</reference>
<evidence type="ECO:0000256" key="1">
    <source>
        <dbReference type="SAM" id="MobiDB-lite"/>
    </source>
</evidence>
<feature type="region of interest" description="Disordered" evidence="1">
    <location>
        <begin position="167"/>
        <end position="193"/>
    </location>
</feature>
<keyword evidence="2" id="KW-0472">Membrane</keyword>
<dbReference type="EMBL" id="VMNW02000001">
    <property type="protein sequence ID" value="KAA9166655.1"/>
    <property type="molecule type" value="Genomic_DNA"/>
</dbReference>
<protein>
    <submittedName>
        <fullName evidence="4">Uncharacterized protein</fullName>
    </submittedName>
</protein>
<feature type="chain" id="PRO_5024275824" evidence="3">
    <location>
        <begin position="36"/>
        <end position="291"/>
    </location>
</feature>
<feature type="signal peptide" evidence="3">
    <location>
        <begin position="1"/>
        <end position="35"/>
    </location>
</feature>
<accession>A0A5N0VKD4</accession>
<sequence>MPTRSDLTRKTRKVVIASALAAMFTGGLFTGSASASTVLSQGCTGTVVGNMGDTVAVQGKDVAGLVKAGAQEQNVFLGGVDPDKLANEITAKGALTVGSIPNAANGTVTGENVAAAVNDALKGADGLGWWGPDQQQKTLDSIKNKVTGSCGLTTYASNFTTTTGLPSAGTGGTAPATVPNTGSAGSVAGTGSATAPPRDYGNIPAAVPGIALSPGDRYPSSAPMSGAATPEIGVLPGNSAGQTDVRNAGNANALADDSSAQTVQLPMLLAVVALAGVSAALVRTWVLRKVS</sequence>